<reference evidence="1 2" key="1">
    <citation type="journal article" date="2007" name="Virology">
        <title>Sequence and annotation of the 314-kb MT325 and the 321-kb FR483 viruses that infect Chlorella Pbi.</title>
        <authorList>
            <person name="Fitzgerald L.A."/>
            <person name="Graves M.V."/>
            <person name="Li X."/>
            <person name="Feldblyum T."/>
            <person name="Hartigan J."/>
            <person name="Van Etten J.L."/>
        </authorList>
    </citation>
    <scope>NUCLEOTIDE SEQUENCE [LARGE SCALE GENOMIC DNA]</scope>
    <source>
        <strain evidence="1 2">FR483</strain>
    </source>
</reference>
<evidence type="ECO:0000313" key="1">
    <source>
        <dbReference type="EMBL" id="ABT15724.1"/>
    </source>
</evidence>
<sequence length="74" mass="8154">MHISVGQSSTMYISTFHGFAKSYISTYVAMSSSDKIPSEESILAKTDLDTCGDLSTTTSSSENLYFRKDNRISI</sequence>
<name>A7J7E3_PBCVF</name>
<dbReference type="EMBL" id="DQ890022">
    <property type="protein sequence ID" value="ABT15724.1"/>
    <property type="molecule type" value="Genomic_DNA"/>
</dbReference>
<dbReference type="GeneID" id="5469772"/>
<evidence type="ECO:0000313" key="2">
    <source>
        <dbReference type="Proteomes" id="UP000204095"/>
    </source>
</evidence>
<organismHost>
    <name type="scientific">Paramecium bursaria</name>
    <dbReference type="NCBI Taxonomy" id="74790"/>
</organismHost>
<proteinExistence type="predicted"/>
<dbReference type="Proteomes" id="UP000204095">
    <property type="component" value="Segment"/>
</dbReference>
<gene>
    <name evidence="1" type="primary">n439L</name>
    <name evidence="1" type="ORF">FR483_n439L</name>
</gene>
<accession>A7J7E3</accession>
<organism evidence="1 2">
    <name type="scientific">Paramecium bursaria Chlorella virus FR483</name>
    <name type="common">PBCV-FR483</name>
    <dbReference type="NCBI Taxonomy" id="399781"/>
    <lineage>
        <taxon>Viruses</taxon>
        <taxon>Varidnaviria</taxon>
        <taxon>Bamfordvirae</taxon>
        <taxon>Nucleocytoviricota</taxon>
        <taxon>Megaviricetes</taxon>
        <taxon>Algavirales</taxon>
        <taxon>Phycodnaviridae</taxon>
        <taxon>Chlorovirus</taxon>
        <taxon>Chlorovirus conductrix</taxon>
        <taxon>Paramecium bursaria Chlorella virus A1</taxon>
    </lineage>
</organism>
<dbReference type="KEGG" id="vg:5469772"/>
<protein>
    <submittedName>
        <fullName evidence="1">Uncharacterized protein n439L</fullName>
    </submittedName>
</protein>
<dbReference type="RefSeq" id="YP_001426071.1">
    <property type="nucleotide sequence ID" value="NC_008603.1"/>
</dbReference>